<name>A0AAD8QLL4_LOLMU</name>
<dbReference type="PANTHER" id="PTHR31099">
    <property type="entry name" value="OS06G0165300 PROTEIN"/>
    <property type="match status" value="1"/>
</dbReference>
<feature type="domain" description="Transposase (putative) gypsy type" evidence="2">
    <location>
        <begin position="99"/>
        <end position="165"/>
    </location>
</feature>
<reference evidence="3" key="1">
    <citation type="submission" date="2023-07" db="EMBL/GenBank/DDBJ databases">
        <title>A chromosome-level genome assembly of Lolium multiflorum.</title>
        <authorList>
            <person name="Chen Y."/>
            <person name="Copetti D."/>
            <person name="Kolliker R."/>
            <person name="Studer B."/>
        </authorList>
    </citation>
    <scope>NUCLEOTIDE SEQUENCE</scope>
    <source>
        <strain evidence="3">02402/16</strain>
        <tissue evidence="3">Leaf</tissue>
    </source>
</reference>
<keyword evidence="4" id="KW-1185">Reference proteome</keyword>
<dbReference type="Pfam" id="PF04195">
    <property type="entry name" value="Transposase_28"/>
    <property type="match status" value="1"/>
</dbReference>
<evidence type="ECO:0000259" key="2">
    <source>
        <dbReference type="Pfam" id="PF04195"/>
    </source>
</evidence>
<protein>
    <recommendedName>
        <fullName evidence="2">Transposase (putative) gypsy type domain-containing protein</fullName>
    </recommendedName>
</protein>
<evidence type="ECO:0000313" key="4">
    <source>
        <dbReference type="Proteomes" id="UP001231189"/>
    </source>
</evidence>
<dbReference type="EMBL" id="JAUUTY010000007">
    <property type="protein sequence ID" value="KAK1604672.1"/>
    <property type="molecule type" value="Genomic_DNA"/>
</dbReference>
<feature type="region of interest" description="Disordered" evidence="1">
    <location>
        <begin position="270"/>
        <end position="335"/>
    </location>
</feature>
<evidence type="ECO:0000313" key="3">
    <source>
        <dbReference type="EMBL" id="KAK1604672.1"/>
    </source>
</evidence>
<evidence type="ECO:0000256" key="1">
    <source>
        <dbReference type="SAM" id="MobiDB-lite"/>
    </source>
</evidence>
<dbReference type="PANTHER" id="PTHR31099:SF28">
    <property type="entry name" value="F5J5.12"/>
    <property type="match status" value="1"/>
</dbReference>
<comment type="caution">
    <text evidence="3">The sequence shown here is derived from an EMBL/GenBank/DDBJ whole genome shotgun (WGS) entry which is preliminary data.</text>
</comment>
<dbReference type="Proteomes" id="UP001231189">
    <property type="component" value="Unassembled WGS sequence"/>
</dbReference>
<sequence>MSSSYDSSTSSIKIMGATSPRSARALATDAANMGSSRTVAGVVAAPTLSAATKAEDYTSLFRRQRAIDDLCRKHGVPKVYTAQPAGERRACAPPPDGAVCVYAHALEAGMRIPLHVFFSKVLTHFRLAPSQITPNGWRILAGFVVLCHGAGVPLSVAVFRHFFKLGSYATLRGWYFFVAKKDKAAGTLFTGLPDSNKGWKETFFFLTSPEPWPCPVRWGEPPSQLTDPVLTSQQSKSVAKLIDARVANGSAFDLQTYLRKTNLDAAFSSSLAGGSPLPPASSRPTSARAKGTYQSANRAVPSASRTEKVKTESSGDTSVLSGKKRNREEANSNNLPCQSELSSLPAHHGCSATCLCAPPGFKPKPRHLPVRDAQDVAAAGEKVNYASSYALELEKKLAEQIATRVELEKKLVVRDAEVLALRQQLKQNMAEPEHAKFAAAVQQVLVSEEQVICLAKHALERYKCCKGRKA</sequence>
<gene>
    <name evidence="3" type="ORF">QYE76_028345</name>
</gene>
<proteinExistence type="predicted"/>
<dbReference type="AlphaFoldDB" id="A0AAD8QLL4"/>
<accession>A0AAD8QLL4</accession>
<organism evidence="3 4">
    <name type="scientific">Lolium multiflorum</name>
    <name type="common">Italian ryegrass</name>
    <name type="synonym">Lolium perenne subsp. multiflorum</name>
    <dbReference type="NCBI Taxonomy" id="4521"/>
    <lineage>
        <taxon>Eukaryota</taxon>
        <taxon>Viridiplantae</taxon>
        <taxon>Streptophyta</taxon>
        <taxon>Embryophyta</taxon>
        <taxon>Tracheophyta</taxon>
        <taxon>Spermatophyta</taxon>
        <taxon>Magnoliopsida</taxon>
        <taxon>Liliopsida</taxon>
        <taxon>Poales</taxon>
        <taxon>Poaceae</taxon>
        <taxon>BOP clade</taxon>
        <taxon>Pooideae</taxon>
        <taxon>Poodae</taxon>
        <taxon>Poeae</taxon>
        <taxon>Poeae Chloroplast Group 2 (Poeae type)</taxon>
        <taxon>Loliodinae</taxon>
        <taxon>Loliinae</taxon>
        <taxon>Lolium</taxon>
    </lineage>
</organism>
<dbReference type="InterPro" id="IPR007321">
    <property type="entry name" value="Transposase_28"/>
</dbReference>